<dbReference type="PANTHER" id="PTHR43386:SF1">
    <property type="entry name" value="D,D-DIPEPTIDE TRANSPORT SYSTEM PERMEASE PROTEIN DDPC-RELATED"/>
    <property type="match status" value="1"/>
</dbReference>
<feature type="transmembrane region" description="Helical" evidence="8">
    <location>
        <begin position="159"/>
        <end position="179"/>
    </location>
</feature>
<dbReference type="PANTHER" id="PTHR43386">
    <property type="entry name" value="OLIGOPEPTIDE TRANSPORT SYSTEM PERMEASE PROTEIN APPC"/>
    <property type="match status" value="1"/>
</dbReference>
<dbReference type="Gene3D" id="1.10.3720.10">
    <property type="entry name" value="MetI-like"/>
    <property type="match status" value="1"/>
</dbReference>
<feature type="transmembrane region" description="Helical" evidence="8">
    <location>
        <begin position="40"/>
        <end position="61"/>
    </location>
</feature>
<evidence type="ECO:0000313" key="10">
    <source>
        <dbReference type="EMBL" id="EQD79369.1"/>
    </source>
</evidence>
<dbReference type="InterPro" id="IPR050366">
    <property type="entry name" value="BP-dependent_transpt_permease"/>
</dbReference>
<evidence type="ECO:0000256" key="4">
    <source>
        <dbReference type="ARBA" id="ARBA00022692"/>
    </source>
</evidence>
<dbReference type="GO" id="GO:0005886">
    <property type="term" value="C:plasma membrane"/>
    <property type="evidence" value="ECO:0007669"/>
    <property type="project" value="UniProtKB-SubCell"/>
</dbReference>
<name>T1DD44_9ZZZZ</name>
<reference evidence="10" key="2">
    <citation type="journal article" date="2014" name="ISME J.">
        <title>Microbial stratification in low pH oxic and suboxic macroscopic growths along an acid mine drainage.</title>
        <authorList>
            <person name="Mendez-Garcia C."/>
            <person name="Mesa V."/>
            <person name="Sprenger R.R."/>
            <person name="Richter M."/>
            <person name="Diez M.S."/>
            <person name="Solano J."/>
            <person name="Bargiela R."/>
            <person name="Golyshina O.V."/>
            <person name="Manteca A."/>
            <person name="Ramos J.L."/>
            <person name="Gallego J.R."/>
            <person name="Llorente I."/>
            <person name="Martins Dos Santos V.A."/>
            <person name="Jensen O.N."/>
            <person name="Pelaez A.I."/>
            <person name="Sanchez J."/>
            <person name="Ferrer M."/>
        </authorList>
    </citation>
    <scope>NUCLEOTIDE SEQUENCE</scope>
</reference>
<sequence>MAPGPKSPTGGASVPGDEETDTGARKGRARFAGLARTPSLIAGIVLLGIYAGVGSLSPLLYPGNPAVLPIHVGTGFACPTISGPTFSLWPLQGGAFPLGETGGLGFNVLQGLVKGTPYDLLLLTEIIVPAVLVGLLVGTLAGLRGGIVDDVLMALTDSFLAVPEFVVVALASIYVLDVVNPGDRLWVFGLLVLSVVWAPYARVVRARARTVAQLPFVEAARASGASGSRLMIRHVLPNSVYPVFAQVPTTLASVLTILGGLQYAYTLINPALCHGLVAPPLAPPPLPFLPSFNFPEWTWVLANGATAWTPLASANP</sequence>
<evidence type="ECO:0000256" key="2">
    <source>
        <dbReference type="ARBA" id="ARBA00022448"/>
    </source>
</evidence>
<keyword evidence="2" id="KW-0813">Transport</keyword>
<dbReference type="AlphaFoldDB" id="T1DD44"/>
<protein>
    <submittedName>
        <fullName evidence="10">Binding-protein-dependent transport system inner membrane component</fullName>
    </submittedName>
</protein>
<organism evidence="10">
    <name type="scientific">mine drainage metagenome</name>
    <dbReference type="NCBI Taxonomy" id="410659"/>
    <lineage>
        <taxon>unclassified sequences</taxon>
        <taxon>metagenomes</taxon>
        <taxon>ecological metagenomes</taxon>
    </lineage>
</organism>
<dbReference type="CDD" id="cd06261">
    <property type="entry name" value="TM_PBP2"/>
    <property type="match status" value="1"/>
</dbReference>
<dbReference type="InterPro" id="IPR035906">
    <property type="entry name" value="MetI-like_sf"/>
</dbReference>
<dbReference type="PROSITE" id="PS50928">
    <property type="entry name" value="ABC_TM1"/>
    <property type="match status" value="1"/>
</dbReference>
<gene>
    <name evidence="10" type="ORF">B1B_00238</name>
</gene>
<dbReference type="SUPFAM" id="SSF161098">
    <property type="entry name" value="MetI-like"/>
    <property type="match status" value="1"/>
</dbReference>
<evidence type="ECO:0000259" key="9">
    <source>
        <dbReference type="PROSITE" id="PS50928"/>
    </source>
</evidence>
<keyword evidence="4 8" id="KW-0812">Transmembrane</keyword>
<keyword evidence="5 8" id="KW-1133">Transmembrane helix</keyword>
<reference evidence="10" key="1">
    <citation type="submission" date="2013-08" db="EMBL/GenBank/DDBJ databases">
        <authorList>
            <person name="Mendez C."/>
            <person name="Richter M."/>
            <person name="Ferrer M."/>
            <person name="Sanchez J."/>
        </authorList>
    </citation>
    <scope>NUCLEOTIDE SEQUENCE</scope>
</reference>
<dbReference type="EMBL" id="AUZY01000183">
    <property type="protein sequence ID" value="EQD79369.1"/>
    <property type="molecule type" value="Genomic_DNA"/>
</dbReference>
<feature type="domain" description="ABC transmembrane type-1" evidence="9">
    <location>
        <begin position="116"/>
        <end position="316"/>
    </location>
</feature>
<feature type="transmembrane region" description="Helical" evidence="8">
    <location>
        <begin position="185"/>
        <end position="204"/>
    </location>
</feature>
<proteinExistence type="predicted"/>
<keyword evidence="6 8" id="KW-0472">Membrane</keyword>
<evidence type="ECO:0000256" key="6">
    <source>
        <dbReference type="ARBA" id="ARBA00023136"/>
    </source>
</evidence>
<evidence type="ECO:0000256" key="8">
    <source>
        <dbReference type="SAM" id="Phobius"/>
    </source>
</evidence>
<feature type="transmembrane region" description="Helical" evidence="8">
    <location>
        <begin position="126"/>
        <end position="147"/>
    </location>
</feature>
<comment type="caution">
    <text evidence="10">The sequence shown here is derived from an EMBL/GenBank/DDBJ whole genome shotgun (WGS) entry which is preliminary data.</text>
</comment>
<dbReference type="Pfam" id="PF00528">
    <property type="entry name" value="BPD_transp_1"/>
    <property type="match status" value="1"/>
</dbReference>
<evidence type="ECO:0000256" key="7">
    <source>
        <dbReference type="SAM" id="MobiDB-lite"/>
    </source>
</evidence>
<evidence type="ECO:0000256" key="5">
    <source>
        <dbReference type="ARBA" id="ARBA00022989"/>
    </source>
</evidence>
<feature type="non-terminal residue" evidence="10">
    <location>
        <position position="316"/>
    </location>
</feature>
<feature type="region of interest" description="Disordered" evidence="7">
    <location>
        <begin position="1"/>
        <end position="24"/>
    </location>
</feature>
<comment type="subcellular location">
    <subcellularLocation>
        <location evidence="1">Cell membrane</location>
        <topology evidence="1">Multi-pass membrane protein</topology>
    </subcellularLocation>
</comment>
<keyword evidence="3" id="KW-1003">Cell membrane</keyword>
<evidence type="ECO:0000256" key="3">
    <source>
        <dbReference type="ARBA" id="ARBA00022475"/>
    </source>
</evidence>
<evidence type="ECO:0000256" key="1">
    <source>
        <dbReference type="ARBA" id="ARBA00004651"/>
    </source>
</evidence>
<accession>T1DD44</accession>
<dbReference type="GO" id="GO:0055085">
    <property type="term" value="P:transmembrane transport"/>
    <property type="evidence" value="ECO:0007669"/>
    <property type="project" value="InterPro"/>
</dbReference>
<dbReference type="InterPro" id="IPR000515">
    <property type="entry name" value="MetI-like"/>
</dbReference>